<organism evidence="1 2">
    <name type="scientific">Cuscuta epithymum</name>
    <dbReference type="NCBI Taxonomy" id="186058"/>
    <lineage>
        <taxon>Eukaryota</taxon>
        <taxon>Viridiplantae</taxon>
        <taxon>Streptophyta</taxon>
        <taxon>Embryophyta</taxon>
        <taxon>Tracheophyta</taxon>
        <taxon>Spermatophyta</taxon>
        <taxon>Magnoliopsida</taxon>
        <taxon>eudicotyledons</taxon>
        <taxon>Gunneridae</taxon>
        <taxon>Pentapetalae</taxon>
        <taxon>asterids</taxon>
        <taxon>lamiids</taxon>
        <taxon>Solanales</taxon>
        <taxon>Convolvulaceae</taxon>
        <taxon>Cuscuteae</taxon>
        <taxon>Cuscuta</taxon>
        <taxon>Cuscuta subgen. Cuscuta</taxon>
    </lineage>
</organism>
<comment type="caution">
    <text evidence="1">The sequence shown here is derived from an EMBL/GenBank/DDBJ whole genome shotgun (WGS) entry which is preliminary data.</text>
</comment>
<reference evidence="1" key="1">
    <citation type="submission" date="2022-07" db="EMBL/GenBank/DDBJ databases">
        <authorList>
            <person name="Macas J."/>
            <person name="Novak P."/>
            <person name="Neumann P."/>
        </authorList>
    </citation>
    <scope>NUCLEOTIDE SEQUENCE</scope>
</reference>
<dbReference type="EMBL" id="CAMAPF010000026">
    <property type="protein sequence ID" value="CAH9074006.1"/>
    <property type="molecule type" value="Genomic_DNA"/>
</dbReference>
<gene>
    <name evidence="1" type="ORF">CEPIT_LOCUS4852</name>
</gene>
<evidence type="ECO:0000313" key="2">
    <source>
        <dbReference type="Proteomes" id="UP001152523"/>
    </source>
</evidence>
<name>A0AAV0CDQ9_9ASTE</name>
<accession>A0AAV0CDQ9</accession>
<keyword evidence="2" id="KW-1185">Reference proteome</keyword>
<protein>
    <submittedName>
        <fullName evidence="1">Uncharacterized protein</fullName>
    </submittedName>
</protein>
<evidence type="ECO:0000313" key="1">
    <source>
        <dbReference type="EMBL" id="CAH9074006.1"/>
    </source>
</evidence>
<proteinExistence type="predicted"/>
<dbReference type="AlphaFoldDB" id="A0AAV0CDQ9"/>
<sequence length="130" mass="14261">MAAAFDHRGQETAALVSFSPLPPQSPGDPLVLTVDYTYCYSILLSYLSIDSVQVAHLRVILMADISASRTKLAEKGKPIAKIKPIGAILVPQYCTSHLLQTCNLVTCEENNGVESHPRLIWCSISRYAKE</sequence>
<dbReference type="Proteomes" id="UP001152523">
    <property type="component" value="Unassembled WGS sequence"/>
</dbReference>